<dbReference type="PROSITE" id="PS00108">
    <property type="entry name" value="PROTEIN_KINASE_ST"/>
    <property type="match status" value="1"/>
</dbReference>
<evidence type="ECO:0000313" key="3">
    <source>
        <dbReference type="EMBL" id="PTB69986.1"/>
    </source>
</evidence>
<feature type="region of interest" description="Disordered" evidence="1">
    <location>
        <begin position="80"/>
        <end position="105"/>
    </location>
</feature>
<keyword evidence="3" id="KW-0418">Kinase</keyword>
<dbReference type="SMART" id="SM00220">
    <property type="entry name" value="S_TKc"/>
    <property type="match status" value="1"/>
</dbReference>
<dbReference type="AlphaFoldDB" id="A0A2T4BKZ6"/>
<accession>A0A2T4BKZ6</accession>
<dbReference type="Gene3D" id="1.10.510.10">
    <property type="entry name" value="Transferase(Phosphotransferase) domain 1"/>
    <property type="match status" value="1"/>
</dbReference>
<dbReference type="GO" id="GO:0004674">
    <property type="term" value="F:protein serine/threonine kinase activity"/>
    <property type="evidence" value="ECO:0007669"/>
    <property type="project" value="TreeGrafter"/>
</dbReference>
<gene>
    <name evidence="3" type="ORF">BBK36DRAFT_1110901</name>
</gene>
<dbReference type="GO" id="GO:0005737">
    <property type="term" value="C:cytoplasm"/>
    <property type="evidence" value="ECO:0007669"/>
    <property type="project" value="TreeGrafter"/>
</dbReference>
<dbReference type="InterPro" id="IPR011009">
    <property type="entry name" value="Kinase-like_dom_sf"/>
</dbReference>
<protein>
    <submittedName>
        <fullName evidence="3">Kinase-like protein</fullName>
    </submittedName>
</protein>
<dbReference type="SUPFAM" id="SSF56112">
    <property type="entry name" value="Protein kinase-like (PK-like)"/>
    <property type="match status" value="1"/>
</dbReference>
<keyword evidence="3" id="KW-0808">Transferase</keyword>
<proteinExistence type="predicted"/>
<dbReference type="EMBL" id="KZ680208">
    <property type="protein sequence ID" value="PTB69986.1"/>
    <property type="molecule type" value="Genomic_DNA"/>
</dbReference>
<evidence type="ECO:0000313" key="4">
    <source>
        <dbReference type="Proteomes" id="UP000241546"/>
    </source>
</evidence>
<feature type="compositionally biased region" description="Basic and acidic residues" evidence="1">
    <location>
        <begin position="80"/>
        <end position="101"/>
    </location>
</feature>
<evidence type="ECO:0000259" key="2">
    <source>
        <dbReference type="PROSITE" id="PS50011"/>
    </source>
</evidence>
<dbReference type="InterPro" id="IPR000719">
    <property type="entry name" value="Prot_kinase_dom"/>
</dbReference>
<keyword evidence="4" id="KW-1185">Reference proteome</keyword>
<organism evidence="3 4">
    <name type="scientific">Trichoderma citrinoviride</name>
    <dbReference type="NCBI Taxonomy" id="58853"/>
    <lineage>
        <taxon>Eukaryota</taxon>
        <taxon>Fungi</taxon>
        <taxon>Dikarya</taxon>
        <taxon>Ascomycota</taxon>
        <taxon>Pezizomycotina</taxon>
        <taxon>Sordariomycetes</taxon>
        <taxon>Hypocreomycetidae</taxon>
        <taxon>Hypocreales</taxon>
        <taxon>Hypocreaceae</taxon>
        <taxon>Trichoderma</taxon>
    </lineage>
</organism>
<reference evidence="4" key="1">
    <citation type="submission" date="2016-07" db="EMBL/GenBank/DDBJ databases">
        <title>Multiple horizontal gene transfer events from other fungi enriched the ability of initially mycotrophic Trichoderma (Ascomycota) to feed on dead plant biomass.</title>
        <authorList>
            <consortium name="DOE Joint Genome Institute"/>
            <person name="Atanasova L."/>
            <person name="Chenthamara K."/>
            <person name="Zhang J."/>
            <person name="Grujic M."/>
            <person name="Henrissat B."/>
            <person name="Kuo A."/>
            <person name="Aerts A."/>
            <person name="Salamov A."/>
            <person name="Lipzen A."/>
            <person name="Labutti K."/>
            <person name="Barry K."/>
            <person name="Miao Y."/>
            <person name="Rahimi M.J."/>
            <person name="Shen Q."/>
            <person name="Grigoriev I.V."/>
            <person name="Kubicek C.P."/>
            <person name="Druzhinina I.S."/>
        </authorList>
    </citation>
    <scope>NUCLEOTIDE SEQUENCE [LARGE SCALE GENOMIC DNA]</scope>
    <source>
        <strain evidence="4">TUCIM 6016</strain>
    </source>
</reference>
<feature type="domain" description="Protein kinase" evidence="2">
    <location>
        <begin position="170"/>
        <end position="440"/>
    </location>
</feature>
<sequence>MSDNCLLLNKTNKEIYLVDTHLQTVRICLGERKGCVIRPGIWTISVDTGERDRFTENRLVEFLLLRRRFSVSIHGVMKQSADDRSAEDERGAKRQKLDGGRMKSRMVQIKDSSPKQSEHLSVAGSHQLLPAPREVVNRAVVPILDLTDGETALIRAPEVNLADTMGTYRLQRIEKMGNTGGAGVFSCQRSGIPEILVAKVLFCPDHRAMSDVRRVTDMWMQEKTMLEGLEHKNIVSLKGVDARFLAIYLEYLPSSLRRGPGSTPIGPSDARKILCDMSSALAYLSRRGIVHHDIKPQNITYSAERGAVLIDFGMAASVTDPDEQGGSPHFYPPEYVDEKLGTRGLPGDIWALGVTMLYILRKLSANFFRRDIYLRDLRDLGSRSWTAFQDLLQEIARVRKQLNVEDVVENLIFQMLEPNVKRRVSAADIEVALRRSHAPTEVDDDADGND</sequence>
<name>A0A2T4BKZ6_9HYPO</name>
<dbReference type="RefSeq" id="XP_024753306.1">
    <property type="nucleotide sequence ID" value="XM_024889643.1"/>
</dbReference>
<evidence type="ECO:0000256" key="1">
    <source>
        <dbReference type="SAM" id="MobiDB-lite"/>
    </source>
</evidence>
<dbReference type="GO" id="GO:0044773">
    <property type="term" value="P:mitotic DNA damage checkpoint signaling"/>
    <property type="evidence" value="ECO:0007669"/>
    <property type="project" value="TreeGrafter"/>
</dbReference>
<dbReference type="PROSITE" id="PS50011">
    <property type="entry name" value="PROTEIN_KINASE_DOM"/>
    <property type="match status" value="1"/>
</dbReference>
<dbReference type="PANTHER" id="PTHR44167:SF18">
    <property type="entry name" value="PROTEIN KINASE DOMAIN-CONTAINING PROTEIN"/>
    <property type="match status" value="1"/>
</dbReference>
<dbReference type="GO" id="GO:0005634">
    <property type="term" value="C:nucleus"/>
    <property type="evidence" value="ECO:0007669"/>
    <property type="project" value="TreeGrafter"/>
</dbReference>
<dbReference type="Pfam" id="PF00069">
    <property type="entry name" value="Pkinase"/>
    <property type="match status" value="1"/>
</dbReference>
<dbReference type="PANTHER" id="PTHR44167">
    <property type="entry name" value="OVARIAN-SPECIFIC SERINE/THREONINE-PROTEIN KINASE LOK-RELATED"/>
    <property type="match status" value="1"/>
</dbReference>
<dbReference type="GeneID" id="36597762"/>
<dbReference type="GO" id="GO:0005524">
    <property type="term" value="F:ATP binding"/>
    <property type="evidence" value="ECO:0007669"/>
    <property type="project" value="InterPro"/>
</dbReference>
<dbReference type="OrthoDB" id="1668230at2759"/>
<dbReference type="Proteomes" id="UP000241546">
    <property type="component" value="Unassembled WGS sequence"/>
</dbReference>
<dbReference type="InterPro" id="IPR008271">
    <property type="entry name" value="Ser/Thr_kinase_AS"/>
</dbReference>